<dbReference type="OrthoDB" id="325754at2157"/>
<dbReference type="Proteomes" id="UP000216308">
    <property type="component" value="Unassembled WGS sequence"/>
</dbReference>
<evidence type="ECO:0000313" key="3">
    <source>
        <dbReference type="Proteomes" id="UP000216308"/>
    </source>
</evidence>
<dbReference type="AlphaFoldDB" id="A0A256IQ39"/>
<protein>
    <submittedName>
        <fullName evidence="2">Uncharacterized protein</fullName>
    </submittedName>
</protein>
<feature type="compositionally biased region" description="Acidic residues" evidence="1">
    <location>
        <begin position="15"/>
        <end position="27"/>
    </location>
</feature>
<dbReference type="RefSeq" id="WP_094529783.1">
    <property type="nucleotide sequence ID" value="NZ_NHPJ01000025.1"/>
</dbReference>
<evidence type="ECO:0000313" key="2">
    <source>
        <dbReference type="EMBL" id="OYR58678.1"/>
    </source>
</evidence>
<proteinExistence type="predicted"/>
<accession>A0A256IQ39</accession>
<comment type="caution">
    <text evidence="2">The sequence shown here is derived from an EMBL/GenBank/DDBJ whole genome shotgun (WGS) entry which is preliminary data.</text>
</comment>
<name>A0A256IQ39_9EURY</name>
<organism evidence="2 3">
    <name type="scientific">Halorubrum halodurans</name>
    <dbReference type="NCBI Taxonomy" id="1383851"/>
    <lineage>
        <taxon>Archaea</taxon>
        <taxon>Methanobacteriati</taxon>
        <taxon>Methanobacteriota</taxon>
        <taxon>Stenosarchaea group</taxon>
        <taxon>Halobacteria</taxon>
        <taxon>Halobacteriales</taxon>
        <taxon>Haloferacaceae</taxon>
        <taxon>Halorubrum</taxon>
    </lineage>
</organism>
<dbReference type="EMBL" id="NHPJ01000025">
    <property type="protein sequence ID" value="OYR58678.1"/>
    <property type="molecule type" value="Genomic_DNA"/>
</dbReference>
<feature type="region of interest" description="Disordered" evidence="1">
    <location>
        <begin position="1"/>
        <end position="27"/>
    </location>
</feature>
<evidence type="ECO:0000256" key="1">
    <source>
        <dbReference type="SAM" id="MobiDB-lite"/>
    </source>
</evidence>
<gene>
    <name evidence="2" type="ORF">DJ70_02365</name>
</gene>
<feature type="compositionally biased region" description="Basic and acidic residues" evidence="1">
    <location>
        <begin position="1"/>
        <end position="14"/>
    </location>
</feature>
<keyword evidence="3" id="KW-1185">Reference proteome</keyword>
<sequence>MTRHPENRSPRDEVEPPDWLDDDEPYADVDVDRLPDWWRDAVGEFEEHDLPPYRPPRLADGVLVPPLIERLEAAHDVEIRLMGTDVDHGDAWGLRVDGEVVAAVERERTADGCTRYGMTGEEFVTAVRERVEAVPDASDPADRG</sequence>
<reference evidence="2 3" key="1">
    <citation type="journal article" date="2014" name="Front. Microbiol.">
        <title>Population and genomic analysis of the genus Halorubrum.</title>
        <authorList>
            <person name="Fullmer M.S."/>
            <person name="Soucy S.M."/>
            <person name="Swithers K.S."/>
            <person name="Makkay A.M."/>
            <person name="Wheeler R."/>
            <person name="Ventosa A."/>
            <person name="Gogarten J.P."/>
            <person name="Papke R.T."/>
        </authorList>
    </citation>
    <scope>NUCLEOTIDE SEQUENCE [LARGE SCALE GENOMIC DNA]</scope>
    <source>
        <strain evidence="2 3">Cb34</strain>
    </source>
</reference>